<dbReference type="EMBL" id="CP003130">
    <property type="protein sequence ID" value="AEU35246.1"/>
    <property type="molecule type" value="Genomic_DNA"/>
</dbReference>
<dbReference type="RefSeq" id="WP_014264128.1">
    <property type="nucleotide sequence ID" value="NC_016631.1"/>
</dbReference>
<accession>G8NTL4</accession>
<evidence type="ECO:0000313" key="1">
    <source>
        <dbReference type="EMBL" id="AEU35246.1"/>
    </source>
</evidence>
<sequence length="94" mass="10486">MYDEKTNSMIEAQQTSVGMVADLLLTAERELGAFYGAIAGRYGSEEARKAAHDWIEEVETMDWPMEGTIPNWRHVSIVAANCLASRVVQRSLNP</sequence>
<gene>
    <name evidence="1" type="ordered locus">AciX8_0897</name>
</gene>
<name>G8NTL4_GRAMM</name>
<reference evidence="1 2" key="1">
    <citation type="submission" date="2011-11" db="EMBL/GenBank/DDBJ databases">
        <title>Complete sequence of Granulicella mallensis MP5ACTX8.</title>
        <authorList>
            <consortium name="US DOE Joint Genome Institute"/>
            <person name="Lucas S."/>
            <person name="Copeland A."/>
            <person name="Lapidus A."/>
            <person name="Cheng J.-F."/>
            <person name="Goodwin L."/>
            <person name="Pitluck S."/>
            <person name="Peters L."/>
            <person name="Lu M."/>
            <person name="Detter J.C."/>
            <person name="Han C."/>
            <person name="Tapia R."/>
            <person name="Land M."/>
            <person name="Hauser L."/>
            <person name="Kyrpides N."/>
            <person name="Ivanova N."/>
            <person name="Mikhailova N."/>
            <person name="Pagani I."/>
            <person name="Rawat S."/>
            <person name="Mannisto M."/>
            <person name="Haggblom M."/>
            <person name="Woyke T."/>
        </authorList>
    </citation>
    <scope>NUCLEOTIDE SEQUENCE [LARGE SCALE GENOMIC DNA]</scope>
    <source>
        <strain evidence="2">ATCC BAA-1857 / DSM 23137 / MP5ACTX8</strain>
    </source>
</reference>
<protein>
    <submittedName>
        <fullName evidence="1">Uncharacterized protein</fullName>
    </submittedName>
</protein>
<proteinExistence type="predicted"/>
<dbReference type="HOGENOM" id="CLU_2382081_0_0_0"/>
<keyword evidence="2" id="KW-1185">Reference proteome</keyword>
<dbReference type="OrthoDB" id="122539at2"/>
<dbReference type="STRING" id="682795.AciX8_0897"/>
<dbReference type="KEGG" id="gma:AciX8_0897"/>
<dbReference type="Proteomes" id="UP000007113">
    <property type="component" value="Chromosome"/>
</dbReference>
<evidence type="ECO:0000313" key="2">
    <source>
        <dbReference type="Proteomes" id="UP000007113"/>
    </source>
</evidence>
<organism evidence="1 2">
    <name type="scientific">Granulicella mallensis (strain ATCC BAA-1857 / DSM 23137 / MP5ACTX8)</name>
    <dbReference type="NCBI Taxonomy" id="682795"/>
    <lineage>
        <taxon>Bacteria</taxon>
        <taxon>Pseudomonadati</taxon>
        <taxon>Acidobacteriota</taxon>
        <taxon>Terriglobia</taxon>
        <taxon>Terriglobales</taxon>
        <taxon>Acidobacteriaceae</taxon>
        <taxon>Granulicella</taxon>
    </lineage>
</organism>
<dbReference type="AlphaFoldDB" id="G8NTL4"/>